<sequence length="204" mass="22508">MRDLQDEWYEVTDKAVRSGEKQQAAWKEHVRETRPLGSAIREIEPGGDAVVWPTGDLLVVPAKLAESHAQFNPARPTSGGHTVVAVDEIRKLIVAGKLELNAPKTFIDSEHGDWWTDDRFTAEVLSSPDSVERDKNGYRYRKTIAGPDGPVTLVAAITPSRKMAKRPTKPGAWTVRTVYPQNGANVRELRGDGTIVGKEEADDV</sequence>
<dbReference type="RefSeq" id="WP_150332753.1">
    <property type="nucleotide sequence ID" value="NZ_CP044108.1"/>
</dbReference>
<name>A0ABX6A321_9MICO</name>
<proteinExistence type="predicted"/>
<reference evidence="1 2" key="1">
    <citation type="submission" date="2019-09" db="EMBL/GenBank/DDBJ databases">
        <title>FDA dAtabase for Regulatory Grade micrObial Sequences (FDA-ARGOS): Supporting development and validation of Infectious Disease Dx tests.</title>
        <authorList>
            <person name="Sciortino C."/>
            <person name="Tallon L."/>
            <person name="Sadzewicz L."/>
            <person name="Vavikolanu K."/>
            <person name="Mehta A."/>
            <person name="Aluvathingal J."/>
            <person name="Nadendla S."/>
            <person name="Nandy P."/>
            <person name="Geyer C."/>
            <person name="Yan Y."/>
            <person name="Sichtig H."/>
        </authorList>
    </citation>
    <scope>NUCLEOTIDE SEQUENCE [LARGE SCALE GENOMIC DNA]</scope>
    <source>
        <strain evidence="1 2">FDAARGOS_640</strain>
    </source>
</reference>
<dbReference type="Proteomes" id="UP000323865">
    <property type="component" value="Chromosome"/>
</dbReference>
<evidence type="ECO:0000313" key="1">
    <source>
        <dbReference type="EMBL" id="QEU11264.1"/>
    </source>
</evidence>
<evidence type="ECO:0000313" key="2">
    <source>
        <dbReference type="Proteomes" id="UP000323865"/>
    </source>
</evidence>
<protein>
    <submittedName>
        <fullName evidence="1">Uncharacterized protein</fullName>
    </submittedName>
</protein>
<dbReference type="EMBL" id="CP044108">
    <property type="protein sequence ID" value="QEU11264.1"/>
    <property type="molecule type" value="Genomic_DNA"/>
</dbReference>
<keyword evidence="2" id="KW-1185">Reference proteome</keyword>
<gene>
    <name evidence="1" type="ORF">FOB48_02375</name>
</gene>
<organism evidence="1 2">
    <name type="scientific">Dermabacter vaginalis</name>
    <dbReference type="NCBI Taxonomy" id="1630135"/>
    <lineage>
        <taxon>Bacteria</taxon>
        <taxon>Bacillati</taxon>
        <taxon>Actinomycetota</taxon>
        <taxon>Actinomycetes</taxon>
        <taxon>Micrococcales</taxon>
        <taxon>Dermabacteraceae</taxon>
        <taxon>Dermabacter</taxon>
    </lineage>
</organism>
<accession>A0ABX6A321</accession>